<feature type="region of interest" description="Disordered" evidence="1">
    <location>
        <begin position="207"/>
        <end position="249"/>
    </location>
</feature>
<dbReference type="Proteomes" id="UP000290288">
    <property type="component" value="Unassembled WGS sequence"/>
</dbReference>
<comment type="caution">
    <text evidence="2">The sequence shown here is derived from an EMBL/GenBank/DDBJ whole genome shotgun (WGS) entry which is preliminary data.</text>
</comment>
<accession>A0A4Q2D0H4</accession>
<evidence type="ECO:0000256" key="1">
    <source>
        <dbReference type="SAM" id="MobiDB-lite"/>
    </source>
</evidence>
<organism evidence="2 3">
    <name type="scientific">Candolleomyces aberdarensis</name>
    <dbReference type="NCBI Taxonomy" id="2316362"/>
    <lineage>
        <taxon>Eukaryota</taxon>
        <taxon>Fungi</taxon>
        <taxon>Dikarya</taxon>
        <taxon>Basidiomycota</taxon>
        <taxon>Agaricomycotina</taxon>
        <taxon>Agaricomycetes</taxon>
        <taxon>Agaricomycetidae</taxon>
        <taxon>Agaricales</taxon>
        <taxon>Agaricineae</taxon>
        <taxon>Psathyrellaceae</taxon>
        <taxon>Candolleomyces</taxon>
    </lineage>
</organism>
<evidence type="ECO:0000313" key="2">
    <source>
        <dbReference type="EMBL" id="RXW11724.1"/>
    </source>
</evidence>
<sequence>VVAKYSATSALPIIFVCRTQEQAENVDKLNDLCQNKVTKAVNGVPRIRTFLSLLEDYDVGLLSRCCQRWYGVWELHQGPEEIHRTIFVEYSDYSHLAKDLPGVHSSRQHCKFFDLVTPIVWLLARGEKQFLIKHKLTQYLPPSDRQKEFDTPDTRTRNIDPNVITVTDDEEVDGELPQLSGPSSSITAPPIINLVTPPSLVATRARSKVTQQLPAPASSASTFRKKGKGSTKRALSPTEDASLKSPRPAPSVPAWLLTTSNFPNCLLSSPPPPSSTISTSISSASTLTASSTALALLSNRTMEHLSTPMIGEPQIFMRHRGTDGTVTGSMKYDDPAFQTFPLPESQHLPLPVVDYVRSHGYGRDMMVLIETAMAAAGGQELNFIKAMGLRNYPGAEAGFIWRLAHGSHAL</sequence>
<gene>
    <name evidence="2" type="ORF">EST38_g14129</name>
</gene>
<reference evidence="2 3" key="1">
    <citation type="submission" date="2019-01" db="EMBL/GenBank/DDBJ databases">
        <title>Draft genome sequence of Psathyrella aberdarensis IHI B618.</title>
        <authorList>
            <person name="Buettner E."/>
            <person name="Kellner H."/>
        </authorList>
    </citation>
    <scope>NUCLEOTIDE SEQUENCE [LARGE SCALE GENOMIC DNA]</scope>
    <source>
        <strain evidence="2 3">IHI B618</strain>
    </source>
</reference>
<feature type="compositionally biased region" description="Polar residues" evidence="1">
    <location>
        <begin position="208"/>
        <end position="222"/>
    </location>
</feature>
<feature type="non-terminal residue" evidence="2">
    <location>
        <position position="1"/>
    </location>
</feature>
<protein>
    <submittedName>
        <fullName evidence="2">Uncharacterized protein</fullName>
    </submittedName>
</protein>
<name>A0A4Q2D0H4_9AGAR</name>
<dbReference type="OrthoDB" id="10430033at2759"/>
<dbReference type="EMBL" id="SDEE01001652">
    <property type="protein sequence ID" value="RXW11724.1"/>
    <property type="molecule type" value="Genomic_DNA"/>
</dbReference>
<dbReference type="AlphaFoldDB" id="A0A4Q2D0H4"/>
<evidence type="ECO:0000313" key="3">
    <source>
        <dbReference type="Proteomes" id="UP000290288"/>
    </source>
</evidence>
<keyword evidence="3" id="KW-1185">Reference proteome</keyword>
<proteinExistence type="predicted"/>